<proteinExistence type="inferred from homology"/>
<evidence type="ECO:0000256" key="3">
    <source>
        <dbReference type="SAM" id="Phobius"/>
    </source>
</evidence>
<dbReference type="GO" id="GO:0071617">
    <property type="term" value="F:lysophospholipid acyltransferase activity"/>
    <property type="evidence" value="ECO:0007669"/>
    <property type="project" value="TreeGrafter"/>
</dbReference>
<accession>A0A8S4R5N6</accession>
<reference evidence="4" key="1">
    <citation type="submission" date="2022-03" db="EMBL/GenBank/DDBJ databases">
        <authorList>
            <person name="Lindestad O."/>
        </authorList>
    </citation>
    <scope>NUCLEOTIDE SEQUENCE</scope>
</reference>
<dbReference type="EMBL" id="CAKXAJ010024721">
    <property type="protein sequence ID" value="CAH2229387.1"/>
    <property type="molecule type" value="Genomic_DNA"/>
</dbReference>
<feature type="transmembrane region" description="Helical" evidence="3">
    <location>
        <begin position="84"/>
        <end position="106"/>
    </location>
</feature>
<comment type="similarity">
    <text evidence="2">Belongs to the membrane-bound acyltransferase family.</text>
</comment>
<dbReference type="Proteomes" id="UP000838756">
    <property type="component" value="Unassembled WGS sequence"/>
</dbReference>
<comment type="caution">
    <text evidence="4">The sequence shown here is derived from an EMBL/GenBank/DDBJ whole genome shotgun (WGS) entry which is preliminary data.</text>
</comment>
<dbReference type="PANTHER" id="PTHR13906:SF16">
    <property type="entry name" value="LYSOPHOSPHOLIPID ACYLTRANSFERASE 7"/>
    <property type="match status" value="1"/>
</dbReference>
<keyword evidence="3" id="KW-0812">Transmembrane</keyword>
<feature type="transmembrane region" description="Helical" evidence="3">
    <location>
        <begin position="34"/>
        <end position="64"/>
    </location>
</feature>
<evidence type="ECO:0000313" key="5">
    <source>
        <dbReference type="Proteomes" id="UP000838756"/>
    </source>
</evidence>
<dbReference type="GO" id="GO:0044233">
    <property type="term" value="C:mitochondria-associated endoplasmic reticulum membrane contact site"/>
    <property type="evidence" value="ECO:0007669"/>
    <property type="project" value="TreeGrafter"/>
</dbReference>
<evidence type="ECO:0000256" key="1">
    <source>
        <dbReference type="ARBA" id="ARBA00005189"/>
    </source>
</evidence>
<dbReference type="GO" id="GO:0016020">
    <property type="term" value="C:membrane"/>
    <property type="evidence" value="ECO:0007669"/>
    <property type="project" value="TreeGrafter"/>
</dbReference>
<dbReference type="InterPro" id="IPR049941">
    <property type="entry name" value="LPLAT_7/PORCN-like"/>
</dbReference>
<keyword evidence="3" id="KW-0472">Membrane</keyword>
<keyword evidence="3" id="KW-1133">Transmembrane helix</keyword>
<keyword evidence="5" id="KW-1185">Reference proteome</keyword>
<dbReference type="GO" id="GO:0030258">
    <property type="term" value="P:lipid modification"/>
    <property type="evidence" value="ECO:0007669"/>
    <property type="project" value="TreeGrafter"/>
</dbReference>
<dbReference type="PANTHER" id="PTHR13906">
    <property type="entry name" value="PORCUPINE"/>
    <property type="match status" value="1"/>
</dbReference>
<comment type="pathway">
    <text evidence="1">Lipid metabolism.</text>
</comment>
<gene>
    <name evidence="4" type="primary">jg14847</name>
    <name evidence="4" type="ORF">PAEG_LOCUS8867</name>
</gene>
<evidence type="ECO:0000313" key="4">
    <source>
        <dbReference type="EMBL" id="CAH2229387.1"/>
    </source>
</evidence>
<dbReference type="AlphaFoldDB" id="A0A8S4R5N6"/>
<evidence type="ECO:0000256" key="2">
    <source>
        <dbReference type="ARBA" id="ARBA00010323"/>
    </source>
</evidence>
<dbReference type="GO" id="GO:0006661">
    <property type="term" value="P:phosphatidylinositol biosynthetic process"/>
    <property type="evidence" value="ECO:0007669"/>
    <property type="project" value="TreeGrafter"/>
</dbReference>
<sequence>MSVSGVVYYTSLLVCISLGSYYKKISDIDMKRNYGTGLGLFLVCLICGTSMFHSVMMVWGNIIIIKCCDRRYLNQISFAFTWMYLWYMHLNITNMYVICLHQTLALKLVGLAFEMSAVQIRSDAKGVGVSKSNDTDILSEPTATDIISYAYFFIGLHRGPYYRWKIFNDHFNAPFGVLGDCRIITEQKLKKALICALGCWVLSSKYSLEFYFDDAFYEAYSGEVRYLYSVPQLTIYFLQHQAVMMLCTSVFTETGFGVYPAKCHPIPGFGPSARLSFLNIASSSAEVALEEEYNFSMIKCFNNEAVIMGPKMRDTMRGWDMPTRFWFWAYAHKASLKSNREVRSAFSLLAWTIWSGPSLPRFIIGCTLWVYVHLEAEYALLYDTSGSMKLPWDIGFSIMRLFCFLYLTPCFVIDNTSVVLRNGRLCAVPSWPVLHYVKGAAALPKDAACCVHPQENLALYIEVPCHSERFCLTLAENIFSYLM</sequence>
<dbReference type="OrthoDB" id="7663182at2759"/>
<organism evidence="4 5">
    <name type="scientific">Pararge aegeria aegeria</name>
    <dbReference type="NCBI Taxonomy" id="348720"/>
    <lineage>
        <taxon>Eukaryota</taxon>
        <taxon>Metazoa</taxon>
        <taxon>Ecdysozoa</taxon>
        <taxon>Arthropoda</taxon>
        <taxon>Hexapoda</taxon>
        <taxon>Insecta</taxon>
        <taxon>Pterygota</taxon>
        <taxon>Neoptera</taxon>
        <taxon>Endopterygota</taxon>
        <taxon>Lepidoptera</taxon>
        <taxon>Glossata</taxon>
        <taxon>Ditrysia</taxon>
        <taxon>Papilionoidea</taxon>
        <taxon>Nymphalidae</taxon>
        <taxon>Satyrinae</taxon>
        <taxon>Satyrini</taxon>
        <taxon>Parargina</taxon>
        <taxon>Pararge</taxon>
    </lineage>
</organism>
<protein>
    <submittedName>
        <fullName evidence="4">Jg14847 protein</fullName>
    </submittedName>
</protein>
<feature type="transmembrane region" description="Helical" evidence="3">
    <location>
        <begin position="6"/>
        <end position="22"/>
    </location>
</feature>
<name>A0A8S4R5N6_9NEOP</name>